<dbReference type="Gene3D" id="1.10.4030.10">
    <property type="entry name" value="Porin chaperone SurA, peptide-binding domain"/>
    <property type="match status" value="1"/>
</dbReference>
<keyword evidence="5" id="KW-0472">Membrane</keyword>
<organism evidence="9 10">
    <name type="scientific">Rhodovulum sulfidophilum</name>
    <name type="common">Rhodobacter sulfidophilus</name>
    <dbReference type="NCBI Taxonomy" id="35806"/>
    <lineage>
        <taxon>Bacteria</taxon>
        <taxon>Pseudomonadati</taxon>
        <taxon>Pseudomonadota</taxon>
        <taxon>Alphaproteobacteria</taxon>
        <taxon>Rhodobacterales</taxon>
        <taxon>Paracoccaceae</taxon>
        <taxon>Rhodovulum</taxon>
    </lineage>
</organism>
<protein>
    <recommendedName>
        <fullName evidence="8">PpiC domain-containing protein</fullName>
    </recommendedName>
</protein>
<dbReference type="GO" id="GO:0003755">
    <property type="term" value="F:peptidyl-prolyl cis-trans isomerase activity"/>
    <property type="evidence" value="ECO:0007669"/>
    <property type="project" value="InterPro"/>
</dbReference>
<keyword evidence="6" id="KW-0143">Chaperone</keyword>
<dbReference type="Proteomes" id="UP000249185">
    <property type="component" value="Unassembled WGS sequence"/>
</dbReference>
<gene>
    <name evidence="9" type="ORF">DI556_03415</name>
</gene>
<keyword evidence="4" id="KW-1133">Transmembrane helix</keyword>
<evidence type="ECO:0000256" key="1">
    <source>
        <dbReference type="ARBA" id="ARBA00004401"/>
    </source>
</evidence>
<proteinExistence type="inferred from homology"/>
<dbReference type="GO" id="GO:0005886">
    <property type="term" value="C:plasma membrane"/>
    <property type="evidence" value="ECO:0007669"/>
    <property type="project" value="UniProtKB-SubCell"/>
</dbReference>
<evidence type="ECO:0000313" key="10">
    <source>
        <dbReference type="Proteomes" id="UP000249185"/>
    </source>
</evidence>
<comment type="caution">
    <text evidence="9">The sequence shown here is derived from an EMBL/GenBank/DDBJ whole genome shotgun (WGS) entry which is preliminary data.</text>
</comment>
<dbReference type="SUPFAM" id="SSF109998">
    <property type="entry name" value="Triger factor/SurA peptide-binding domain-like"/>
    <property type="match status" value="1"/>
</dbReference>
<accession>A0A2W5NCK5</accession>
<dbReference type="Pfam" id="PF13145">
    <property type="entry name" value="Rotamase_2"/>
    <property type="match status" value="1"/>
</dbReference>
<reference evidence="9 10" key="1">
    <citation type="submission" date="2017-08" db="EMBL/GenBank/DDBJ databases">
        <title>Infants hospitalized years apart are colonized by the same room-sourced microbial strains.</title>
        <authorList>
            <person name="Brooks B."/>
            <person name="Olm M.R."/>
            <person name="Firek B.A."/>
            <person name="Baker R."/>
            <person name="Thomas B.C."/>
            <person name="Morowitz M.J."/>
            <person name="Banfield J.F."/>
        </authorList>
    </citation>
    <scope>NUCLEOTIDE SEQUENCE [LARGE SCALE GENOMIC DNA]</scope>
    <source>
        <strain evidence="9">S2_005_002_R2_34</strain>
    </source>
</reference>
<dbReference type="PANTHER" id="PTHR47529:SF1">
    <property type="entry name" value="PERIPLASMIC CHAPERONE PPID"/>
    <property type="match status" value="1"/>
</dbReference>
<dbReference type="PANTHER" id="PTHR47529">
    <property type="entry name" value="PEPTIDYL-PROLYL CIS-TRANS ISOMERASE D"/>
    <property type="match status" value="1"/>
</dbReference>
<feature type="domain" description="PpiC" evidence="8">
    <location>
        <begin position="247"/>
        <end position="367"/>
    </location>
</feature>
<sequence length="622" mass="65291">MLDFLRAKHSRMLVWAIVILLMAGLAGFGVSQSGVLGAGTVASVGGTDIESDDYARAMDQEMRTLTQRIGRSLPMTEARQYGIDNIVLSRLVNDAALDEEARRLGVSVGDEVVAQQVMSVQAFRGPDGQFSRDAYTSALANIGLRPTQFEEQLRREAAREMIASAAQSAVATPTAEAALLLAYVGERRSFAWIELGADALTEPVPDPSDADAQAEYDAHPEAYTLPETRHITYAAITPAQLAPTIEVADADLQAMYDAAGDRFNTPERRLVDRIGFGTDEEAAAAKARLDAGEVTFDALGAERGLTAQDLDQGALPATRLSPEARAAVFGLAEPGIVGPVPTPLGPSLYRVNAILAGSVVPFEQAREELRTERARKLAADQIGQEASQVDDLLAGGASIEEIGAETNLETGTMTVTAQSTDGLAAEQPFRDAAMAGERGVETDLVQLADGGIATLRVDSIDPPTLQPLADVREQVNAAWRAAETERRLLALADGYADEIRGGLTLDALAQRLGAQPRTGGPVARSEQLPGTPPSFLADGFAAAQGAPVTAAAGAGAVVGVVTAVEPFDAAAPANRDLVANAQNQLRGAMAEDVLAIYTNAVRDAAGVTVNRSQMDAALSRFP</sequence>
<evidence type="ECO:0000313" key="9">
    <source>
        <dbReference type="EMBL" id="PZQ51232.1"/>
    </source>
</evidence>
<name>A0A2W5NCK5_RHOSU</name>
<dbReference type="EMBL" id="QFPW01000002">
    <property type="protein sequence ID" value="PZQ51232.1"/>
    <property type="molecule type" value="Genomic_DNA"/>
</dbReference>
<keyword evidence="3" id="KW-0812">Transmembrane</keyword>
<evidence type="ECO:0000256" key="3">
    <source>
        <dbReference type="ARBA" id="ARBA00022692"/>
    </source>
</evidence>
<comment type="similarity">
    <text evidence="7">Belongs to the PpiD chaperone family.</text>
</comment>
<dbReference type="AlphaFoldDB" id="A0A2W5NCK5"/>
<keyword evidence="2" id="KW-1003">Cell membrane</keyword>
<evidence type="ECO:0000259" key="8">
    <source>
        <dbReference type="Pfam" id="PF13145"/>
    </source>
</evidence>
<evidence type="ECO:0000256" key="5">
    <source>
        <dbReference type="ARBA" id="ARBA00023136"/>
    </source>
</evidence>
<evidence type="ECO:0000256" key="6">
    <source>
        <dbReference type="ARBA" id="ARBA00023186"/>
    </source>
</evidence>
<dbReference type="SUPFAM" id="SSF54534">
    <property type="entry name" value="FKBP-like"/>
    <property type="match status" value="1"/>
</dbReference>
<dbReference type="InterPro" id="IPR052029">
    <property type="entry name" value="PpiD_chaperone"/>
</dbReference>
<evidence type="ECO:0000256" key="4">
    <source>
        <dbReference type="ARBA" id="ARBA00022989"/>
    </source>
</evidence>
<evidence type="ECO:0000256" key="7">
    <source>
        <dbReference type="ARBA" id="ARBA00038408"/>
    </source>
</evidence>
<dbReference type="Pfam" id="PF13624">
    <property type="entry name" value="SurA_N_3"/>
    <property type="match status" value="1"/>
</dbReference>
<dbReference type="InterPro" id="IPR027304">
    <property type="entry name" value="Trigger_fact/SurA_dom_sf"/>
</dbReference>
<dbReference type="InterPro" id="IPR000297">
    <property type="entry name" value="PPIase_PpiC"/>
</dbReference>
<comment type="subcellular location">
    <subcellularLocation>
        <location evidence="1">Cell membrane</location>
        <topology evidence="1">Single-pass type II membrane protein</topology>
    </subcellularLocation>
</comment>
<evidence type="ECO:0000256" key="2">
    <source>
        <dbReference type="ARBA" id="ARBA00022475"/>
    </source>
</evidence>